<feature type="modified residue" description="4-aspartylphosphate" evidence="1">
    <location>
        <position position="53"/>
    </location>
</feature>
<dbReference type="SMART" id="SM00850">
    <property type="entry name" value="LytTR"/>
    <property type="match status" value="1"/>
</dbReference>
<dbReference type="GO" id="GO:0000156">
    <property type="term" value="F:phosphorelay response regulator activity"/>
    <property type="evidence" value="ECO:0007669"/>
    <property type="project" value="InterPro"/>
</dbReference>
<gene>
    <name evidence="4" type="ORF">SAMN05216167_11225</name>
</gene>
<dbReference type="EMBL" id="FOLQ01000012">
    <property type="protein sequence ID" value="SFE27145.1"/>
    <property type="molecule type" value="Genomic_DNA"/>
</dbReference>
<sequence length="229" mass="26372">MRCLLIEDEPLAMLRLKDYVERVPFLTLAYAVDNGVEAIPILHCESIDLVFLDIEMDGLSGLQLLEALPRRPAVILTTAFDQYALKAFDLQVADYLLKPYSFERFLQAVTRAQSVLNTVSAQADPSFVFIKTEYRLQKVDLDQILYIEGMRDYRRIHLVGEKIMTLETFGDLEQLLPAHGFCRVHKSYLVALDKIDSIERDRLKIGQVLIPISNTYRDHFYQLIGRSTK</sequence>
<evidence type="ECO:0000313" key="4">
    <source>
        <dbReference type="EMBL" id="SFE27145.1"/>
    </source>
</evidence>
<evidence type="ECO:0000313" key="5">
    <source>
        <dbReference type="Proteomes" id="UP000198598"/>
    </source>
</evidence>
<dbReference type="InterPro" id="IPR046947">
    <property type="entry name" value="LytR-like"/>
</dbReference>
<dbReference type="GO" id="GO:0003677">
    <property type="term" value="F:DNA binding"/>
    <property type="evidence" value="ECO:0007669"/>
    <property type="project" value="InterPro"/>
</dbReference>
<feature type="domain" description="Response regulatory" evidence="2">
    <location>
        <begin position="2"/>
        <end position="113"/>
    </location>
</feature>
<dbReference type="PROSITE" id="PS50930">
    <property type="entry name" value="HTH_LYTTR"/>
    <property type="match status" value="1"/>
</dbReference>
<dbReference type="PANTHER" id="PTHR37299:SF1">
    <property type="entry name" value="STAGE 0 SPORULATION PROTEIN A HOMOLOG"/>
    <property type="match status" value="1"/>
</dbReference>
<proteinExistence type="predicted"/>
<dbReference type="InterPro" id="IPR011006">
    <property type="entry name" value="CheY-like_superfamily"/>
</dbReference>
<feature type="domain" description="HTH LytTR-type" evidence="3">
    <location>
        <begin position="138"/>
        <end position="226"/>
    </location>
</feature>
<dbReference type="InterPro" id="IPR007492">
    <property type="entry name" value="LytTR_DNA-bd_dom"/>
</dbReference>
<dbReference type="AlphaFoldDB" id="A0A1I1Z5Y9"/>
<evidence type="ECO:0000256" key="1">
    <source>
        <dbReference type="PROSITE-ProRule" id="PRU00169"/>
    </source>
</evidence>
<dbReference type="Proteomes" id="UP000198598">
    <property type="component" value="Unassembled WGS sequence"/>
</dbReference>
<dbReference type="SUPFAM" id="SSF52172">
    <property type="entry name" value="CheY-like"/>
    <property type="match status" value="1"/>
</dbReference>
<dbReference type="Gene3D" id="2.40.50.1020">
    <property type="entry name" value="LytTr DNA-binding domain"/>
    <property type="match status" value="1"/>
</dbReference>
<dbReference type="PROSITE" id="PS50110">
    <property type="entry name" value="RESPONSE_REGULATORY"/>
    <property type="match status" value="1"/>
</dbReference>
<name>A0A1I1Z5Y9_9BACT</name>
<keyword evidence="5" id="KW-1185">Reference proteome</keyword>
<dbReference type="STRING" id="662367.SAMN05216167_11225"/>
<dbReference type="Gene3D" id="3.40.50.2300">
    <property type="match status" value="1"/>
</dbReference>
<accession>A0A1I1Z5Y9</accession>
<dbReference type="Pfam" id="PF04397">
    <property type="entry name" value="LytTR"/>
    <property type="match status" value="1"/>
</dbReference>
<dbReference type="RefSeq" id="WP_093830985.1">
    <property type="nucleotide sequence ID" value="NZ_FOLQ01000012.1"/>
</dbReference>
<evidence type="ECO:0000259" key="3">
    <source>
        <dbReference type="PROSITE" id="PS50930"/>
    </source>
</evidence>
<dbReference type="PANTHER" id="PTHR37299">
    <property type="entry name" value="TRANSCRIPTIONAL REGULATOR-RELATED"/>
    <property type="match status" value="1"/>
</dbReference>
<reference evidence="4 5" key="1">
    <citation type="submission" date="2016-10" db="EMBL/GenBank/DDBJ databases">
        <authorList>
            <person name="de Groot N.N."/>
        </authorList>
    </citation>
    <scope>NUCLEOTIDE SEQUENCE [LARGE SCALE GENOMIC DNA]</scope>
    <source>
        <strain evidence="4 5">DSM 26130</strain>
    </source>
</reference>
<protein>
    <submittedName>
        <fullName evidence="4">Two component transcriptional regulator, LytTR family</fullName>
    </submittedName>
</protein>
<organism evidence="4 5">
    <name type="scientific">Spirosoma endophyticum</name>
    <dbReference type="NCBI Taxonomy" id="662367"/>
    <lineage>
        <taxon>Bacteria</taxon>
        <taxon>Pseudomonadati</taxon>
        <taxon>Bacteroidota</taxon>
        <taxon>Cytophagia</taxon>
        <taxon>Cytophagales</taxon>
        <taxon>Cytophagaceae</taxon>
        <taxon>Spirosoma</taxon>
    </lineage>
</organism>
<dbReference type="Pfam" id="PF00072">
    <property type="entry name" value="Response_reg"/>
    <property type="match status" value="1"/>
</dbReference>
<dbReference type="SMART" id="SM00448">
    <property type="entry name" value="REC"/>
    <property type="match status" value="1"/>
</dbReference>
<keyword evidence="1" id="KW-0597">Phosphoprotein</keyword>
<dbReference type="OrthoDB" id="1646880at2"/>
<evidence type="ECO:0000259" key="2">
    <source>
        <dbReference type="PROSITE" id="PS50110"/>
    </source>
</evidence>
<dbReference type="InterPro" id="IPR001789">
    <property type="entry name" value="Sig_transdc_resp-reg_receiver"/>
</dbReference>